<proteinExistence type="predicted"/>
<organism evidence="2 3">
    <name type="scientific">Nephila pilipes</name>
    <name type="common">Giant wood spider</name>
    <name type="synonym">Nephila maculata</name>
    <dbReference type="NCBI Taxonomy" id="299642"/>
    <lineage>
        <taxon>Eukaryota</taxon>
        <taxon>Metazoa</taxon>
        <taxon>Ecdysozoa</taxon>
        <taxon>Arthropoda</taxon>
        <taxon>Chelicerata</taxon>
        <taxon>Arachnida</taxon>
        <taxon>Araneae</taxon>
        <taxon>Araneomorphae</taxon>
        <taxon>Entelegynae</taxon>
        <taxon>Araneoidea</taxon>
        <taxon>Nephilidae</taxon>
        <taxon>Nephila</taxon>
    </lineage>
</organism>
<keyword evidence="1" id="KW-1133">Transmembrane helix</keyword>
<dbReference type="EMBL" id="BMAW01104577">
    <property type="protein sequence ID" value="GFT15281.1"/>
    <property type="molecule type" value="Genomic_DNA"/>
</dbReference>
<keyword evidence="1" id="KW-0472">Membrane</keyword>
<dbReference type="Proteomes" id="UP000887013">
    <property type="component" value="Unassembled WGS sequence"/>
</dbReference>
<keyword evidence="3" id="KW-1185">Reference proteome</keyword>
<comment type="caution">
    <text evidence="2">The sequence shown here is derived from an EMBL/GenBank/DDBJ whole genome shotgun (WGS) entry which is preliminary data.</text>
</comment>
<name>A0A8X6TJ65_NEPPI</name>
<gene>
    <name evidence="2" type="ORF">NPIL_389301</name>
</gene>
<evidence type="ECO:0000256" key="1">
    <source>
        <dbReference type="SAM" id="Phobius"/>
    </source>
</evidence>
<feature type="transmembrane region" description="Helical" evidence="1">
    <location>
        <begin position="6"/>
        <end position="25"/>
    </location>
</feature>
<feature type="non-terminal residue" evidence="2">
    <location>
        <position position="47"/>
    </location>
</feature>
<dbReference type="AlphaFoldDB" id="A0A8X6TJ65"/>
<evidence type="ECO:0000313" key="3">
    <source>
        <dbReference type="Proteomes" id="UP000887013"/>
    </source>
</evidence>
<keyword evidence="1" id="KW-0812">Transmembrane</keyword>
<accession>A0A8X6TJ65</accession>
<protein>
    <submittedName>
        <fullName evidence="2">Uncharacterized protein</fullName>
    </submittedName>
</protein>
<reference evidence="2" key="1">
    <citation type="submission" date="2020-08" db="EMBL/GenBank/DDBJ databases">
        <title>Multicomponent nature underlies the extraordinary mechanical properties of spider dragline silk.</title>
        <authorList>
            <person name="Kono N."/>
            <person name="Nakamura H."/>
            <person name="Mori M."/>
            <person name="Yoshida Y."/>
            <person name="Ohtoshi R."/>
            <person name="Malay A.D."/>
            <person name="Moran D.A.P."/>
            <person name="Tomita M."/>
            <person name="Numata K."/>
            <person name="Arakawa K."/>
        </authorList>
    </citation>
    <scope>NUCLEOTIDE SEQUENCE</scope>
</reference>
<sequence length="47" mass="5797">QSVLEIHFTTLLHFLYFRIGINYLGRRKKMDFKIERLTRSEIDRLEV</sequence>
<evidence type="ECO:0000313" key="2">
    <source>
        <dbReference type="EMBL" id="GFT15281.1"/>
    </source>
</evidence>